<evidence type="ECO:0000256" key="2">
    <source>
        <dbReference type="SAM" id="SignalP"/>
    </source>
</evidence>
<dbReference type="EMBL" id="NMPM01000157">
    <property type="protein sequence ID" value="PAV24489.1"/>
    <property type="molecule type" value="Genomic_DNA"/>
</dbReference>
<dbReference type="PANTHER" id="PTHR41339">
    <property type="entry name" value="LIPL48"/>
    <property type="match status" value="1"/>
</dbReference>
<dbReference type="AlphaFoldDB" id="A0A2A2HYY0"/>
<comment type="caution">
    <text evidence="3">The sequence shown here is derived from an EMBL/GenBank/DDBJ whole genome shotgun (WGS) entry which is preliminary data.</text>
</comment>
<keyword evidence="4" id="KW-1185">Reference proteome</keyword>
<gene>
    <name evidence="3" type="ORF">CF392_15995</name>
</gene>
<dbReference type="PROSITE" id="PS51257">
    <property type="entry name" value="PROKAR_LIPOPROTEIN"/>
    <property type="match status" value="1"/>
</dbReference>
<evidence type="ECO:0000256" key="1">
    <source>
        <dbReference type="SAM" id="MobiDB-lite"/>
    </source>
</evidence>
<keyword evidence="2" id="KW-0732">Signal</keyword>
<evidence type="ECO:0000313" key="4">
    <source>
        <dbReference type="Proteomes" id="UP000218332"/>
    </source>
</evidence>
<dbReference type="Proteomes" id="UP000218332">
    <property type="component" value="Unassembled WGS sequence"/>
</dbReference>
<dbReference type="InterPro" id="IPR011050">
    <property type="entry name" value="Pectin_lyase_fold/virulence"/>
</dbReference>
<evidence type="ECO:0000313" key="3">
    <source>
        <dbReference type="EMBL" id="PAV24489.1"/>
    </source>
</evidence>
<feature type="signal peptide" evidence="2">
    <location>
        <begin position="1"/>
        <end position="25"/>
    </location>
</feature>
<organism evidence="3 4">
    <name type="scientific">Tamilnaduibacter salinus</name>
    <dbReference type="NCBI Taxonomy" id="1484056"/>
    <lineage>
        <taxon>Bacteria</taxon>
        <taxon>Pseudomonadati</taxon>
        <taxon>Pseudomonadota</taxon>
        <taxon>Gammaproteobacteria</taxon>
        <taxon>Pseudomonadales</taxon>
        <taxon>Marinobacteraceae</taxon>
        <taxon>Tamilnaduibacter</taxon>
    </lineage>
</organism>
<feature type="region of interest" description="Disordered" evidence="1">
    <location>
        <begin position="43"/>
        <end position="63"/>
    </location>
</feature>
<dbReference type="SUPFAM" id="SSF51126">
    <property type="entry name" value="Pectin lyase-like"/>
    <property type="match status" value="1"/>
</dbReference>
<feature type="non-terminal residue" evidence="3">
    <location>
        <position position="482"/>
    </location>
</feature>
<sequence length="482" mass="48953">MTRKHHDRKKLITAIALAGSAALLAGCNGGDDVNVDLGGSGSGGTGGGSGSGSASAPDNCPSWTTPAVTQGLGVCQIRDDITQDRTLTSDITWQFVGQIQVGDGNEQLDAKSDATDVSLTIEPGTDLRSDVGGYLVVTRGATLNAAGTESNPITFSSVDEGIDGSGEWGGLVVQGFAPTNQEDGPGGYVNVDAEAGLGFYSGDDAADNSGTIQYVRIAEGGFEIAPGEEINGLTLFAVGTGTTINNVQVHGNQDDGIEFFGGTARVKHLVLTENLTIASTWDLGYQGNVQYALVTKVGESGRGMETDNDGSSVDNTPRSRPTLANVTIVGASGADASAYHREGTGGFIHNSIFSGDDTCINVESGTEANHPAELFYDNVVIGCAQQGGSDYAGGISAAADIEANEGISAADPMIDTNTYKPSAEGTASGNTNSLETVQSNNAGNTCGAGGNNSCATAVDSFIDSAGLSYRGAVDPNASAPFW</sequence>
<protein>
    <recommendedName>
        <fullName evidence="5">Lipoprotein</fullName>
    </recommendedName>
</protein>
<dbReference type="PANTHER" id="PTHR41339:SF1">
    <property type="entry name" value="SECRETED PROTEIN"/>
    <property type="match status" value="1"/>
</dbReference>
<feature type="chain" id="PRO_5013262808" description="Lipoprotein" evidence="2">
    <location>
        <begin position="26"/>
        <end position="482"/>
    </location>
</feature>
<name>A0A2A2HYY0_9GAMM</name>
<accession>A0A2A2HYY0</accession>
<reference evidence="3 4" key="1">
    <citation type="submission" date="2017-07" db="EMBL/GenBank/DDBJ databases">
        <title>Tamlnaduibacter salinus (Mi-7) genome sequencing.</title>
        <authorList>
            <person name="Verma A."/>
            <person name="Krishnamurthi S."/>
        </authorList>
    </citation>
    <scope>NUCLEOTIDE SEQUENCE [LARGE SCALE GENOMIC DNA]</scope>
    <source>
        <strain evidence="3 4">Mi-7</strain>
    </source>
</reference>
<proteinExistence type="predicted"/>
<evidence type="ECO:0008006" key="5">
    <source>
        <dbReference type="Google" id="ProtNLM"/>
    </source>
</evidence>